<evidence type="ECO:0000256" key="6">
    <source>
        <dbReference type="ARBA" id="ARBA00023136"/>
    </source>
</evidence>
<dbReference type="PROSITE" id="PS00217">
    <property type="entry name" value="SUGAR_TRANSPORT_2"/>
    <property type="match status" value="1"/>
</dbReference>
<feature type="domain" description="Major facilitator superfamily (MFS) profile" evidence="9">
    <location>
        <begin position="5"/>
        <end position="648"/>
    </location>
</feature>
<dbReference type="EMBL" id="GL433859">
    <property type="protein sequence ID" value="EFN52027.1"/>
    <property type="molecule type" value="Genomic_DNA"/>
</dbReference>
<dbReference type="GO" id="GO:0022857">
    <property type="term" value="F:transmembrane transporter activity"/>
    <property type="evidence" value="ECO:0007669"/>
    <property type="project" value="InterPro"/>
</dbReference>
<dbReference type="InterPro" id="IPR050814">
    <property type="entry name" value="Myo-inositol_Transporter"/>
</dbReference>
<dbReference type="GeneID" id="17351454"/>
<dbReference type="OMA" id="ESHYNKD"/>
<feature type="transmembrane region" description="Helical" evidence="8">
    <location>
        <begin position="481"/>
        <end position="501"/>
    </location>
</feature>
<dbReference type="Proteomes" id="UP000008141">
    <property type="component" value="Unassembled WGS sequence"/>
</dbReference>
<comment type="similarity">
    <text evidence="2">Belongs to the major facilitator superfamily. Sugar transporter (TC 2.A.1.1) family.</text>
</comment>
<feature type="region of interest" description="Disordered" evidence="7">
    <location>
        <begin position="368"/>
        <end position="413"/>
    </location>
</feature>
<dbReference type="InParanoid" id="E1ZQJ6"/>
<evidence type="ECO:0000256" key="7">
    <source>
        <dbReference type="SAM" id="MobiDB-lite"/>
    </source>
</evidence>
<evidence type="ECO:0000313" key="11">
    <source>
        <dbReference type="Proteomes" id="UP000008141"/>
    </source>
</evidence>
<feature type="transmembrane region" description="Helical" evidence="8">
    <location>
        <begin position="41"/>
        <end position="64"/>
    </location>
</feature>
<dbReference type="PANTHER" id="PTHR48020:SF12">
    <property type="entry name" value="PROTON MYO-INOSITOL COTRANSPORTER"/>
    <property type="match status" value="1"/>
</dbReference>
<feature type="compositionally biased region" description="Low complexity" evidence="7">
    <location>
        <begin position="371"/>
        <end position="388"/>
    </location>
</feature>
<feature type="compositionally biased region" description="Low complexity" evidence="7">
    <location>
        <begin position="301"/>
        <end position="322"/>
    </location>
</feature>
<feature type="compositionally biased region" description="Low complexity" evidence="7">
    <location>
        <begin position="434"/>
        <end position="443"/>
    </location>
</feature>
<dbReference type="PROSITE" id="PS00216">
    <property type="entry name" value="SUGAR_TRANSPORT_1"/>
    <property type="match status" value="1"/>
</dbReference>
<accession>E1ZQJ6</accession>
<feature type="transmembrane region" description="Helical" evidence="8">
    <location>
        <begin position="76"/>
        <end position="95"/>
    </location>
</feature>
<feature type="region of interest" description="Disordered" evidence="7">
    <location>
        <begin position="425"/>
        <end position="461"/>
    </location>
</feature>
<keyword evidence="4 8" id="KW-0812">Transmembrane</keyword>
<dbReference type="PRINTS" id="PR00171">
    <property type="entry name" value="SUGRTRNSPORT"/>
</dbReference>
<dbReference type="GO" id="GO:0016020">
    <property type="term" value="C:membrane"/>
    <property type="evidence" value="ECO:0007669"/>
    <property type="project" value="UniProtKB-SubCell"/>
</dbReference>
<dbReference type="OrthoDB" id="5296287at2759"/>
<dbReference type="InterPro" id="IPR036259">
    <property type="entry name" value="MFS_trans_sf"/>
</dbReference>
<feature type="transmembrane region" description="Helical" evidence="8">
    <location>
        <begin position="540"/>
        <end position="559"/>
    </location>
</feature>
<dbReference type="PANTHER" id="PTHR48020">
    <property type="entry name" value="PROTON MYO-INOSITOL COTRANSPORTER"/>
    <property type="match status" value="1"/>
</dbReference>
<evidence type="ECO:0000256" key="4">
    <source>
        <dbReference type="ARBA" id="ARBA00022692"/>
    </source>
</evidence>
<keyword evidence="3" id="KW-0813">Transport</keyword>
<feature type="transmembrane region" description="Helical" evidence="8">
    <location>
        <begin position="101"/>
        <end position="121"/>
    </location>
</feature>
<comment type="subcellular location">
    <subcellularLocation>
        <location evidence="1">Membrane</location>
        <topology evidence="1">Multi-pass membrane protein</topology>
    </subcellularLocation>
</comment>
<evidence type="ECO:0000256" key="1">
    <source>
        <dbReference type="ARBA" id="ARBA00004141"/>
    </source>
</evidence>
<dbReference type="Pfam" id="PF00083">
    <property type="entry name" value="Sugar_tr"/>
    <property type="match status" value="2"/>
</dbReference>
<evidence type="ECO:0000256" key="8">
    <source>
        <dbReference type="SAM" id="Phobius"/>
    </source>
</evidence>
<organism evidence="11">
    <name type="scientific">Chlorella variabilis</name>
    <name type="common">Green alga</name>
    <dbReference type="NCBI Taxonomy" id="554065"/>
    <lineage>
        <taxon>Eukaryota</taxon>
        <taxon>Viridiplantae</taxon>
        <taxon>Chlorophyta</taxon>
        <taxon>core chlorophytes</taxon>
        <taxon>Trebouxiophyceae</taxon>
        <taxon>Chlorellales</taxon>
        <taxon>Chlorellaceae</taxon>
        <taxon>Chlorella clade</taxon>
        <taxon>Chlorella</taxon>
    </lineage>
</organism>
<feature type="compositionally biased region" description="Basic and acidic residues" evidence="7">
    <location>
        <begin position="701"/>
        <end position="711"/>
    </location>
</feature>
<dbReference type="Gene3D" id="1.20.1250.20">
    <property type="entry name" value="MFS general substrate transporter like domains"/>
    <property type="match status" value="2"/>
</dbReference>
<feature type="transmembrane region" description="Helical" evidence="8">
    <location>
        <begin position="565"/>
        <end position="583"/>
    </location>
</feature>
<dbReference type="InterPro" id="IPR020846">
    <property type="entry name" value="MFS_dom"/>
</dbReference>
<feature type="transmembrane region" description="Helical" evidence="8">
    <location>
        <begin position="133"/>
        <end position="154"/>
    </location>
</feature>
<sequence>MLALVAGFASICGFLFGYDLGLIGGALLNIRDAFGIGDWAAEAIVGAAKFGAFFGTFLGGAAMLRYGRRKTIALDSLFFIAGPLVMAASMGVAGLVVGRVIVGLGIGVSAVVVPAYLGEVAPAKVRGRVVETYELLLCVGMVAALLGDAAFQGLPGNWRWMVGAPVVPALVLSLSLCLLPESPRWLVIRGRLDEALAVIHRVYTSRHLPAGMQHSTAEVEEELLQLWSSVEKDRAAAAARQQASAERSRRRQEERATKVAPLQGAPGGGGGGASPQHNGGWQRLQPAEEGDDDDEEEHQEQQQQQEPSAVAAVQAGAAGVQQRMEQAVRGTAGGEGQARGSSPVRVPPHLPHIRTSSAQDLQELEQVSLTAQGSSPQPAAAGPQAAPHGSRRPRTDVEAPAVPPPLAIGGGTALRLDEWGSGAHVHAWGGPAYGPGSQQQQQQQEEEEEGGERVAAAARGGGGEPGFWATLRRMLGDIHSMALWLAFFNQAFASTSIINYAPQVLERAGVESHSAAMLMSSALAGVLLSLCLVDSLGRRPLLLWGSLGCAGALVALAAADWLALRAFPGSFHVSWAGVFWVLLSELFSMSAKSPAASAATATLFLTGAVADSLFLTLHGWLGPAVFLIFAALAAAAGLYVAAVVPETRGKSLQEVQAMLSLRCAPGSRRPGRWWQRRRGGGERRGLLPSGAPLSDGGGGDDAGRVELAHNP</sequence>
<gene>
    <name evidence="10" type="ORF">CHLNCDRAFT_139619</name>
</gene>
<dbReference type="RefSeq" id="XP_005844129.1">
    <property type="nucleotide sequence ID" value="XM_005844067.1"/>
</dbReference>
<evidence type="ECO:0000259" key="9">
    <source>
        <dbReference type="PROSITE" id="PS50850"/>
    </source>
</evidence>
<dbReference type="KEGG" id="cvr:CHLNCDRAFT_139619"/>
<dbReference type="SUPFAM" id="SSF103473">
    <property type="entry name" value="MFS general substrate transporter"/>
    <property type="match status" value="1"/>
</dbReference>
<evidence type="ECO:0000256" key="3">
    <source>
        <dbReference type="ARBA" id="ARBA00022448"/>
    </source>
</evidence>
<feature type="transmembrane region" description="Helical" evidence="8">
    <location>
        <begin position="513"/>
        <end position="533"/>
    </location>
</feature>
<dbReference type="PROSITE" id="PS50850">
    <property type="entry name" value="MFS"/>
    <property type="match status" value="1"/>
</dbReference>
<dbReference type="eggNOG" id="KOG0254">
    <property type="taxonomic scope" value="Eukaryota"/>
</dbReference>
<dbReference type="InterPro" id="IPR005828">
    <property type="entry name" value="MFS_sugar_transport-like"/>
</dbReference>
<protein>
    <recommendedName>
        <fullName evidence="9">Major facilitator superfamily (MFS) profile domain-containing protein</fullName>
    </recommendedName>
</protein>
<feature type="region of interest" description="Disordered" evidence="7">
    <location>
        <begin position="667"/>
        <end position="711"/>
    </location>
</feature>
<dbReference type="AlphaFoldDB" id="E1ZQJ6"/>
<feature type="compositionally biased region" description="Acidic residues" evidence="7">
    <location>
        <begin position="288"/>
        <end position="298"/>
    </location>
</feature>
<reference evidence="10 11" key="1">
    <citation type="journal article" date="2010" name="Plant Cell">
        <title>The Chlorella variabilis NC64A genome reveals adaptation to photosymbiosis, coevolution with viruses, and cryptic sex.</title>
        <authorList>
            <person name="Blanc G."/>
            <person name="Duncan G."/>
            <person name="Agarkova I."/>
            <person name="Borodovsky M."/>
            <person name="Gurnon J."/>
            <person name="Kuo A."/>
            <person name="Lindquist E."/>
            <person name="Lucas S."/>
            <person name="Pangilinan J."/>
            <person name="Polle J."/>
            <person name="Salamov A."/>
            <person name="Terry A."/>
            <person name="Yamada T."/>
            <person name="Dunigan D.D."/>
            <person name="Grigoriev I.V."/>
            <person name="Claverie J.M."/>
            <person name="Van Etten J.L."/>
        </authorList>
    </citation>
    <scope>NUCLEOTIDE SEQUENCE [LARGE SCALE GENOMIC DNA]</scope>
    <source>
        <strain evidence="10 11">NC64A</strain>
    </source>
</reference>
<feature type="transmembrane region" description="Helical" evidence="8">
    <location>
        <begin position="160"/>
        <end position="179"/>
    </location>
</feature>
<keyword evidence="11" id="KW-1185">Reference proteome</keyword>
<feature type="region of interest" description="Disordered" evidence="7">
    <location>
        <begin position="237"/>
        <end position="352"/>
    </location>
</feature>
<evidence type="ECO:0000256" key="2">
    <source>
        <dbReference type="ARBA" id="ARBA00010992"/>
    </source>
</evidence>
<keyword evidence="6 8" id="KW-0472">Membrane</keyword>
<feature type="compositionally biased region" description="Basic residues" evidence="7">
    <location>
        <begin position="669"/>
        <end position="678"/>
    </location>
</feature>
<evidence type="ECO:0000256" key="5">
    <source>
        <dbReference type="ARBA" id="ARBA00022989"/>
    </source>
</evidence>
<evidence type="ECO:0000313" key="10">
    <source>
        <dbReference type="EMBL" id="EFN52027.1"/>
    </source>
</evidence>
<name>E1ZQJ6_CHLVA</name>
<feature type="transmembrane region" description="Helical" evidence="8">
    <location>
        <begin position="620"/>
        <end position="644"/>
    </location>
</feature>
<keyword evidence="5 8" id="KW-1133">Transmembrane helix</keyword>
<dbReference type="InterPro" id="IPR003663">
    <property type="entry name" value="Sugar/inositol_transpt"/>
</dbReference>
<dbReference type="InterPro" id="IPR005829">
    <property type="entry name" value="Sugar_transporter_CS"/>
</dbReference>
<feature type="transmembrane region" description="Helical" evidence="8">
    <location>
        <begin position="595"/>
        <end position="614"/>
    </location>
</feature>
<proteinExistence type="inferred from homology"/>